<protein>
    <submittedName>
        <fullName evidence="3">Enteropeptidase</fullName>
    </submittedName>
</protein>
<dbReference type="SUPFAM" id="SSF82671">
    <property type="entry name" value="SEA domain"/>
    <property type="match status" value="1"/>
</dbReference>
<feature type="transmembrane region" description="Helical" evidence="1">
    <location>
        <begin position="21"/>
        <end position="43"/>
    </location>
</feature>
<keyword evidence="1" id="KW-0472">Membrane</keyword>
<sequence length="177" mass="19962">MGSKRRAVARHHSLSTYEVMFAALFVMLVVLCAGLIAVSWLGIKGSEGDAEFGKSHETRGTFKITSGAIYNPNLQDKLSVDFKVLAFDIQQMIDEIFQSSNLKNEYKNSRVLRFENGSIIVIFDLLFFQWVSDENVKEELIQGIEANKSSQLVTFHIDVNSIDITGICEHYLISLIH</sequence>
<evidence type="ECO:0000313" key="4">
    <source>
        <dbReference type="Proteomes" id="UP000299084"/>
    </source>
</evidence>
<keyword evidence="1" id="KW-0812">Transmembrane</keyword>
<evidence type="ECO:0000259" key="2">
    <source>
        <dbReference type="PROSITE" id="PS50024"/>
    </source>
</evidence>
<gene>
    <name evidence="3" type="ORF">Cadr_000001003</name>
</gene>
<dbReference type="InterPro" id="IPR036364">
    <property type="entry name" value="SEA_dom_sf"/>
</dbReference>
<dbReference type="Proteomes" id="UP000299084">
    <property type="component" value="Unassembled WGS sequence"/>
</dbReference>
<keyword evidence="4" id="KW-1185">Reference proteome</keyword>
<proteinExistence type="predicted"/>
<dbReference type="SMART" id="SM00200">
    <property type="entry name" value="SEA"/>
    <property type="match status" value="1"/>
</dbReference>
<comment type="caution">
    <text evidence="3">The sequence shown here is derived from an EMBL/GenBank/DDBJ whole genome shotgun (WGS) entry which is preliminary data.</text>
</comment>
<dbReference type="STRING" id="9838.ENSCDRP00005000182"/>
<dbReference type="Pfam" id="PF01390">
    <property type="entry name" value="SEA"/>
    <property type="match status" value="1"/>
</dbReference>
<dbReference type="EMBL" id="JWIN03000001">
    <property type="protein sequence ID" value="KAB1283009.1"/>
    <property type="molecule type" value="Genomic_DNA"/>
</dbReference>
<evidence type="ECO:0000313" key="3">
    <source>
        <dbReference type="EMBL" id="KAB1283009.1"/>
    </source>
</evidence>
<dbReference type="PROSITE" id="PS50024">
    <property type="entry name" value="SEA"/>
    <property type="match status" value="1"/>
</dbReference>
<accession>A0A5N4EIN5</accession>
<evidence type="ECO:0000256" key="1">
    <source>
        <dbReference type="SAM" id="Phobius"/>
    </source>
</evidence>
<keyword evidence="1" id="KW-1133">Transmembrane helix</keyword>
<name>A0A5N4EIN5_CAMDR</name>
<organism evidence="3 4">
    <name type="scientific">Camelus dromedarius</name>
    <name type="common">Dromedary</name>
    <name type="synonym">Arabian camel</name>
    <dbReference type="NCBI Taxonomy" id="9838"/>
    <lineage>
        <taxon>Eukaryota</taxon>
        <taxon>Metazoa</taxon>
        <taxon>Chordata</taxon>
        <taxon>Craniata</taxon>
        <taxon>Vertebrata</taxon>
        <taxon>Euteleostomi</taxon>
        <taxon>Mammalia</taxon>
        <taxon>Eutheria</taxon>
        <taxon>Laurasiatheria</taxon>
        <taxon>Artiodactyla</taxon>
        <taxon>Tylopoda</taxon>
        <taxon>Camelidae</taxon>
        <taxon>Camelus</taxon>
    </lineage>
</organism>
<dbReference type="AlphaFoldDB" id="A0A5N4EIN5"/>
<dbReference type="InterPro" id="IPR000082">
    <property type="entry name" value="SEA_dom"/>
</dbReference>
<feature type="domain" description="SEA" evidence="2">
    <location>
        <begin position="54"/>
        <end position="169"/>
    </location>
</feature>
<dbReference type="Gene3D" id="3.30.70.960">
    <property type="entry name" value="SEA domain"/>
    <property type="match status" value="1"/>
</dbReference>
<reference evidence="3 4" key="1">
    <citation type="journal article" date="2019" name="Mol. Ecol. Resour.">
        <title>Improving Illumina assemblies with Hi-C and long reads: an example with the North African dromedary.</title>
        <authorList>
            <person name="Elbers J.P."/>
            <person name="Rogers M.F."/>
            <person name="Perelman P.L."/>
            <person name="Proskuryakova A.A."/>
            <person name="Serdyukova N.A."/>
            <person name="Johnson W.E."/>
            <person name="Horin P."/>
            <person name="Corander J."/>
            <person name="Murphy D."/>
            <person name="Burger P.A."/>
        </authorList>
    </citation>
    <scope>NUCLEOTIDE SEQUENCE [LARGE SCALE GENOMIC DNA]</scope>
    <source>
        <strain evidence="3">Drom800</strain>
        <tissue evidence="3">Blood</tissue>
    </source>
</reference>
<dbReference type="FunFam" id="3.30.70.960:FF:000007">
    <property type="entry name" value="Enteropeptidase"/>
    <property type="match status" value="1"/>
</dbReference>